<name>A0A9P6XRM6_9FUNG</name>
<sequence>MEEFHLAFAHVHIDQTVVAADAVLRMDDGVAGTQFGQVAHHGFDVAGAFLVALAAAAGVGEAGVPVVFGKEGQIGLGQHEAGG</sequence>
<dbReference type="Proteomes" id="UP000740926">
    <property type="component" value="Unassembled WGS sequence"/>
</dbReference>
<organism evidence="1 2">
    <name type="scientific">Rhizopus delemar</name>
    <dbReference type="NCBI Taxonomy" id="936053"/>
    <lineage>
        <taxon>Eukaryota</taxon>
        <taxon>Fungi</taxon>
        <taxon>Fungi incertae sedis</taxon>
        <taxon>Mucoromycota</taxon>
        <taxon>Mucoromycotina</taxon>
        <taxon>Mucoromycetes</taxon>
        <taxon>Mucorales</taxon>
        <taxon>Mucorineae</taxon>
        <taxon>Rhizopodaceae</taxon>
        <taxon>Rhizopus</taxon>
    </lineage>
</organism>
<proteinExistence type="predicted"/>
<gene>
    <name evidence="1" type="ORF">G6F50_016868</name>
</gene>
<evidence type="ECO:0000313" key="1">
    <source>
        <dbReference type="EMBL" id="KAG1531143.1"/>
    </source>
</evidence>
<reference evidence="1 2" key="1">
    <citation type="journal article" date="2020" name="Microb. Genom.">
        <title>Genetic diversity of clinical and environmental Mucorales isolates obtained from an investigation of mucormycosis cases among solid organ transplant recipients.</title>
        <authorList>
            <person name="Nguyen M.H."/>
            <person name="Kaul D."/>
            <person name="Muto C."/>
            <person name="Cheng S.J."/>
            <person name="Richter R.A."/>
            <person name="Bruno V.M."/>
            <person name="Liu G."/>
            <person name="Beyhan S."/>
            <person name="Sundermann A.J."/>
            <person name="Mounaud S."/>
            <person name="Pasculle A.W."/>
            <person name="Nierman W.C."/>
            <person name="Driscoll E."/>
            <person name="Cumbie R."/>
            <person name="Clancy C.J."/>
            <person name="Dupont C.L."/>
        </authorList>
    </citation>
    <scope>NUCLEOTIDE SEQUENCE [LARGE SCALE GENOMIC DNA]</scope>
    <source>
        <strain evidence="1 2">GL24</strain>
    </source>
</reference>
<comment type="caution">
    <text evidence="1">The sequence shown here is derived from an EMBL/GenBank/DDBJ whole genome shotgun (WGS) entry which is preliminary data.</text>
</comment>
<keyword evidence="2" id="KW-1185">Reference proteome</keyword>
<protein>
    <submittedName>
        <fullName evidence="1">Uncharacterized protein</fullName>
    </submittedName>
</protein>
<accession>A0A9P6XRM6</accession>
<dbReference type="AlphaFoldDB" id="A0A9P6XRM6"/>
<dbReference type="EMBL" id="JAANIU010011290">
    <property type="protein sequence ID" value="KAG1531143.1"/>
    <property type="molecule type" value="Genomic_DNA"/>
</dbReference>
<evidence type="ECO:0000313" key="2">
    <source>
        <dbReference type="Proteomes" id="UP000740926"/>
    </source>
</evidence>